<reference evidence="3" key="1">
    <citation type="submission" date="2022-05" db="EMBL/GenBank/DDBJ databases">
        <title>Schlegelella sp. nov., isolated from mangrove soil.</title>
        <authorList>
            <person name="Liu Y."/>
            <person name="Ge X."/>
            <person name="Liu W."/>
        </authorList>
    </citation>
    <scope>NUCLEOTIDE SEQUENCE</scope>
    <source>
        <strain evidence="3">S2-27</strain>
    </source>
</reference>
<evidence type="ECO:0000313" key="4">
    <source>
        <dbReference type="Proteomes" id="UP001165541"/>
    </source>
</evidence>
<comment type="caution">
    <text evidence="3">The sequence shown here is derived from an EMBL/GenBank/DDBJ whole genome shotgun (WGS) entry which is preliminary data.</text>
</comment>
<dbReference type="Proteomes" id="UP001165541">
    <property type="component" value="Unassembled WGS sequence"/>
</dbReference>
<dbReference type="RefSeq" id="WP_251781400.1">
    <property type="nucleotide sequence ID" value="NZ_JAMKFE010000025.1"/>
</dbReference>
<feature type="region of interest" description="Disordered" evidence="1">
    <location>
        <begin position="23"/>
        <end position="57"/>
    </location>
</feature>
<feature type="compositionally biased region" description="Low complexity" evidence="1">
    <location>
        <begin position="23"/>
        <end position="36"/>
    </location>
</feature>
<dbReference type="EMBL" id="JAMKFE010000025">
    <property type="protein sequence ID" value="MCM5682858.1"/>
    <property type="molecule type" value="Genomic_DNA"/>
</dbReference>
<gene>
    <name evidence="3" type="ORF">M8A51_25315</name>
</gene>
<organism evidence="3 4">
    <name type="scientific">Caldimonas mangrovi</name>
    <dbReference type="NCBI Taxonomy" id="2944811"/>
    <lineage>
        <taxon>Bacteria</taxon>
        <taxon>Pseudomonadati</taxon>
        <taxon>Pseudomonadota</taxon>
        <taxon>Betaproteobacteria</taxon>
        <taxon>Burkholderiales</taxon>
        <taxon>Sphaerotilaceae</taxon>
        <taxon>Caldimonas</taxon>
    </lineage>
</organism>
<keyword evidence="4" id="KW-1185">Reference proteome</keyword>
<evidence type="ECO:0000313" key="3">
    <source>
        <dbReference type="EMBL" id="MCM5682858.1"/>
    </source>
</evidence>
<accession>A0ABT0YW99</accession>
<feature type="signal peptide" evidence="2">
    <location>
        <begin position="1"/>
        <end position="20"/>
    </location>
</feature>
<evidence type="ECO:0000256" key="2">
    <source>
        <dbReference type="SAM" id="SignalP"/>
    </source>
</evidence>
<sequence>MDRLARCAAYAAVFSTLALAACGGSSSSSGASSGGSETVQGISTPNSVSVVTPKNGN</sequence>
<evidence type="ECO:0000256" key="1">
    <source>
        <dbReference type="SAM" id="MobiDB-lite"/>
    </source>
</evidence>
<dbReference type="PROSITE" id="PS51257">
    <property type="entry name" value="PROKAR_LIPOPROTEIN"/>
    <property type="match status" value="1"/>
</dbReference>
<feature type="chain" id="PRO_5045838614" evidence="2">
    <location>
        <begin position="21"/>
        <end position="57"/>
    </location>
</feature>
<feature type="compositionally biased region" description="Polar residues" evidence="1">
    <location>
        <begin position="37"/>
        <end position="57"/>
    </location>
</feature>
<proteinExistence type="predicted"/>
<protein>
    <submittedName>
        <fullName evidence="3">Uncharacterized protein</fullName>
    </submittedName>
</protein>
<name>A0ABT0YW99_9BURK</name>
<keyword evidence="2" id="KW-0732">Signal</keyword>